<dbReference type="AlphaFoldDB" id="A0ABD3GN33"/>
<reference evidence="1 2" key="1">
    <citation type="submission" date="2024-09" db="EMBL/GenBank/DDBJ databases">
        <title>Chromosome-scale assembly of Riccia sorocarpa.</title>
        <authorList>
            <person name="Paukszto L."/>
        </authorList>
    </citation>
    <scope>NUCLEOTIDE SEQUENCE [LARGE SCALE GENOMIC DNA]</scope>
    <source>
        <strain evidence="1">LP-2024</strain>
        <tissue evidence="1">Aerial parts of the thallus</tissue>
    </source>
</reference>
<gene>
    <name evidence="1" type="ORF">R1sor_023583</name>
</gene>
<dbReference type="EMBL" id="JBJQOH010000007">
    <property type="protein sequence ID" value="KAL3680627.1"/>
    <property type="molecule type" value="Genomic_DNA"/>
</dbReference>
<evidence type="ECO:0000313" key="2">
    <source>
        <dbReference type="Proteomes" id="UP001633002"/>
    </source>
</evidence>
<proteinExistence type="predicted"/>
<protein>
    <submittedName>
        <fullName evidence="1">Uncharacterized protein</fullName>
    </submittedName>
</protein>
<name>A0ABD3GN33_9MARC</name>
<keyword evidence="2" id="KW-1185">Reference proteome</keyword>
<dbReference type="Proteomes" id="UP001633002">
    <property type="component" value="Unassembled WGS sequence"/>
</dbReference>
<accession>A0ABD3GN33</accession>
<organism evidence="1 2">
    <name type="scientific">Riccia sorocarpa</name>
    <dbReference type="NCBI Taxonomy" id="122646"/>
    <lineage>
        <taxon>Eukaryota</taxon>
        <taxon>Viridiplantae</taxon>
        <taxon>Streptophyta</taxon>
        <taxon>Embryophyta</taxon>
        <taxon>Marchantiophyta</taxon>
        <taxon>Marchantiopsida</taxon>
        <taxon>Marchantiidae</taxon>
        <taxon>Marchantiales</taxon>
        <taxon>Ricciaceae</taxon>
        <taxon>Riccia</taxon>
    </lineage>
</organism>
<evidence type="ECO:0000313" key="1">
    <source>
        <dbReference type="EMBL" id="KAL3680627.1"/>
    </source>
</evidence>
<comment type="caution">
    <text evidence="1">The sequence shown here is derived from an EMBL/GenBank/DDBJ whole genome shotgun (WGS) entry which is preliminary data.</text>
</comment>
<sequence length="202" mass="22227">MKFSRASTLECICMVLLASRRLCTIHERLVYYIKQFRFDPKDQPEQRFDFGDLMLTWILIHHEVITGEECDAPSAAPTAPPAPVGPSGVEAAKAKGFDVLSVSGKSLVVRPINCLVGFLDGLQKRCRIHVWNRGSKKLVLVFLHDMVTKGYLPVFLLDPKGHASCGCLGREEHTEPSILLGASQSIGCLYLSATDVSVADEV</sequence>